<reference evidence="1 2" key="1">
    <citation type="submission" date="2018-08" db="EMBL/GenBank/DDBJ databases">
        <title>Genomic investigation of the strawberry pathogen Phytophthora fragariae indicates pathogenicity is determined by transcriptional variation in three key races.</title>
        <authorList>
            <person name="Adams T.M."/>
            <person name="Armitage A.D."/>
            <person name="Sobczyk M.K."/>
            <person name="Bates H.J."/>
            <person name="Dunwell J.M."/>
            <person name="Nellist C.F."/>
            <person name="Harrison R.J."/>
        </authorList>
    </citation>
    <scope>NUCLEOTIDE SEQUENCE [LARGE SCALE GENOMIC DNA]</scope>
    <source>
        <strain evidence="1 2">NOV-5</strain>
    </source>
</reference>
<dbReference type="AlphaFoldDB" id="A0A6A3UCI5"/>
<comment type="caution">
    <text evidence="1">The sequence shown here is derived from an EMBL/GenBank/DDBJ whole genome shotgun (WGS) entry which is preliminary data.</text>
</comment>
<gene>
    <name evidence="1" type="ORF">PF006_g6421</name>
</gene>
<sequence length="46" mass="4803">MSTLGLVALVVAFVFTLILLAFALLPPLEFSLAVGFLPADATPRDA</sequence>
<protein>
    <submittedName>
        <fullName evidence="1">Uncharacterized protein</fullName>
    </submittedName>
</protein>
<dbReference type="Proteomes" id="UP000440732">
    <property type="component" value="Unassembled WGS sequence"/>
</dbReference>
<accession>A0A6A3UCI5</accession>
<evidence type="ECO:0000313" key="2">
    <source>
        <dbReference type="Proteomes" id="UP000440732"/>
    </source>
</evidence>
<proteinExistence type="predicted"/>
<dbReference type="EMBL" id="QXGA01000258">
    <property type="protein sequence ID" value="KAE9149059.1"/>
    <property type="molecule type" value="Genomic_DNA"/>
</dbReference>
<organism evidence="1 2">
    <name type="scientific">Phytophthora fragariae</name>
    <dbReference type="NCBI Taxonomy" id="53985"/>
    <lineage>
        <taxon>Eukaryota</taxon>
        <taxon>Sar</taxon>
        <taxon>Stramenopiles</taxon>
        <taxon>Oomycota</taxon>
        <taxon>Peronosporomycetes</taxon>
        <taxon>Peronosporales</taxon>
        <taxon>Peronosporaceae</taxon>
        <taxon>Phytophthora</taxon>
    </lineage>
</organism>
<name>A0A6A3UCI5_9STRA</name>
<evidence type="ECO:0000313" key="1">
    <source>
        <dbReference type="EMBL" id="KAE9149059.1"/>
    </source>
</evidence>